<evidence type="ECO:0000256" key="2">
    <source>
        <dbReference type="PROSITE-ProRule" id="PRU00504"/>
    </source>
</evidence>
<dbReference type="CDD" id="cd14958">
    <property type="entry name" value="NHL_PAL_like"/>
    <property type="match status" value="1"/>
</dbReference>
<gene>
    <name evidence="4" type="ORF">SAMN05192563_1013176</name>
</gene>
<evidence type="ECO:0000313" key="5">
    <source>
        <dbReference type="Proteomes" id="UP000198844"/>
    </source>
</evidence>
<keyword evidence="1" id="KW-0677">Repeat</keyword>
<name>A0A1I7E3Q5_9BURK</name>
<dbReference type="EMBL" id="FPBH01000013">
    <property type="protein sequence ID" value="SFU18562.1"/>
    <property type="molecule type" value="Genomic_DNA"/>
</dbReference>
<evidence type="ECO:0000256" key="3">
    <source>
        <dbReference type="SAM" id="MobiDB-lite"/>
    </source>
</evidence>
<dbReference type="PANTHER" id="PTHR24104:SF31">
    <property type="entry name" value="NHL REPEAT-CONTAINING PROTEIN 3"/>
    <property type="match status" value="1"/>
</dbReference>
<accession>A0A1I7E3Q5</accession>
<dbReference type="InterPro" id="IPR006311">
    <property type="entry name" value="TAT_signal"/>
</dbReference>
<evidence type="ECO:0000256" key="1">
    <source>
        <dbReference type="ARBA" id="ARBA00022737"/>
    </source>
</evidence>
<dbReference type="PANTHER" id="PTHR24104">
    <property type="entry name" value="E3 UBIQUITIN-PROTEIN LIGASE NHLRC1-RELATED"/>
    <property type="match status" value="1"/>
</dbReference>
<feature type="repeat" description="NHL" evidence="2">
    <location>
        <begin position="226"/>
        <end position="265"/>
    </location>
</feature>
<dbReference type="Pfam" id="PF01436">
    <property type="entry name" value="NHL"/>
    <property type="match status" value="1"/>
</dbReference>
<reference evidence="4 5" key="1">
    <citation type="submission" date="2016-10" db="EMBL/GenBank/DDBJ databases">
        <authorList>
            <person name="de Groot N.N."/>
        </authorList>
    </citation>
    <scope>NUCLEOTIDE SEQUENCE [LARGE SCALE GENOMIC DNA]</scope>
    <source>
        <strain evidence="4 5">LMG 27731</strain>
    </source>
</reference>
<dbReference type="OrthoDB" id="9768084at2"/>
<dbReference type="Proteomes" id="UP000198844">
    <property type="component" value="Unassembled WGS sequence"/>
</dbReference>
<dbReference type="GeneID" id="77193066"/>
<dbReference type="PROSITE" id="PS51318">
    <property type="entry name" value="TAT"/>
    <property type="match status" value="1"/>
</dbReference>
<dbReference type="InterPro" id="IPR011042">
    <property type="entry name" value="6-blade_b-propeller_TolB-like"/>
</dbReference>
<feature type="region of interest" description="Disordered" evidence="3">
    <location>
        <begin position="165"/>
        <end position="186"/>
    </location>
</feature>
<protein>
    <submittedName>
        <fullName evidence="4">NHL repeat-containing protein</fullName>
    </submittedName>
</protein>
<organism evidence="4 5">
    <name type="scientific">Paraburkholderia aspalathi</name>
    <dbReference type="NCBI Taxonomy" id="1324617"/>
    <lineage>
        <taxon>Bacteria</taxon>
        <taxon>Pseudomonadati</taxon>
        <taxon>Pseudomonadota</taxon>
        <taxon>Betaproteobacteria</taxon>
        <taxon>Burkholderiales</taxon>
        <taxon>Burkholderiaceae</taxon>
        <taxon>Paraburkholderia</taxon>
    </lineage>
</organism>
<dbReference type="Gene3D" id="2.120.10.30">
    <property type="entry name" value="TolB, C-terminal domain"/>
    <property type="match status" value="1"/>
</dbReference>
<dbReference type="SUPFAM" id="SSF63829">
    <property type="entry name" value="Calcium-dependent phosphotriesterase"/>
    <property type="match status" value="1"/>
</dbReference>
<proteinExistence type="predicted"/>
<evidence type="ECO:0000313" key="4">
    <source>
        <dbReference type="EMBL" id="SFU18562.1"/>
    </source>
</evidence>
<dbReference type="RefSeq" id="WP_093637061.1">
    <property type="nucleotide sequence ID" value="NZ_CAJNBA010000001.1"/>
</dbReference>
<sequence length="383" mass="41945">MNDQHPYSCLCCSDSQSAAFSRRRFLTLAAESAAALTLFPSLAYADSVPTIAYESVPNLLHLPRDVYFGECSGVSFNSKGHIFVLSRGNSIGPAYGAAAAQLLEFAPDGRFVREIGHNLYAWSFAHTVKVDRHDNIWVTDKGSDMVIKFTPDGRVAMVFGRKQEAADEETGPLKHPNPPLPSEPGRFRQVTDVAWDSADNTYISDGYINSRVAKVDKDGNWLKSWGERGTGPGQFHTPHSIAVDAKGLVYIADRSNRRIQVFDGEGNFQRQFTIDVPVPPGAQPAIGSVPDEATIAAGTFAPGSPWAICISPGPNQVLYCSDAFPGRIYKLTLEGKLLGMLGQSGKQLKQFGWIHQMACPSENVLFVAELLNWRVQKLMLRPT</sequence>
<dbReference type="AlphaFoldDB" id="A0A1I7E3Q5"/>
<dbReference type="PROSITE" id="PS51125">
    <property type="entry name" value="NHL"/>
    <property type="match status" value="1"/>
</dbReference>
<dbReference type="InterPro" id="IPR050952">
    <property type="entry name" value="TRIM-NHL_E3_ligases"/>
</dbReference>
<dbReference type="InterPro" id="IPR001258">
    <property type="entry name" value="NHL_repeat"/>
</dbReference>